<evidence type="ECO:0000313" key="4">
    <source>
        <dbReference type="Proteomes" id="UP000000657"/>
    </source>
</evidence>
<dbReference type="KEGG" id="fal:FRAAL2928"/>
<reference evidence="3 4" key="1">
    <citation type="journal article" date="2007" name="Genome Res.">
        <title>Genome characteristics of facultatively symbiotic Frankia sp. strains reflect host range and host plant biogeography.</title>
        <authorList>
            <person name="Normand P."/>
            <person name="Lapierre P."/>
            <person name="Tisa L.S."/>
            <person name="Gogarten J.P."/>
            <person name="Alloisio N."/>
            <person name="Bagnarol E."/>
            <person name="Bassi C.A."/>
            <person name="Berry A.M."/>
            <person name="Bickhart D.M."/>
            <person name="Choisne N."/>
            <person name="Couloux A."/>
            <person name="Cournoyer B."/>
            <person name="Cruveiller S."/>
            <person name="Daubin V."/>
            <person name="Demange N."/>
            <person name="Francino M.P."/>
            <person name="Goltsman E."/>
            <person name="Huang Y."/>
            <person name="Kopp O.R."/>
            <person name="Labarre L."/>
            <person name="Lapidus A."/>
            <person name="Lavire C."/>
            <person name="Marechal J."/>
            <person name="Martinez M."/>
            <person name="Mastronunzio J.E."/>
            <person name="Mullin B.C."/>
            <person name="Niemann J."/>
            <person name="Pujic P."/>
            <person name="Rawnsley T."/>
            <person name="Rouy Z."/>
            <person name="Schenowitz C."/>
            <person name="Sellstedt A."/>
            <person name="Tavares F."/>
            <person name="Tomkins J.P."/>
            <person name="Vallenet D."/>
            <person name="Valverde C."/>
            <person name="Wall L.G."/>
            <person name="Wang Y."/>
            <person name="Medigue C."/>
            <person name="Benson D.R."/>
        </authorList>
    </citation>
    <scope>NUCLEOTIDE SEQUENCE [LARGE SCALE GENOMIC DNA]</scope>
    <source>
        <strain evidence="4">DSM 45986 / CECT 9034 / ACN14a</strain>
    </source>
</reference>
<gene>
    <name evidence="3" type="ordered locus">FRAAL2928</name>
</gene>
<dbReference type="CDD" id="cd00085">
    <property type="entry name" value="HNHc"/>
    <property type="match status" value="1"/>
</dbReference>
<dbReference type="InterPro" id="IPR002711">
    <property type="entry name" value="HNH"/>
</dbReference>
<feature type="domain" description="HNH nuclease" evidence="2">
    <location>
        <begin position="1"/>
        <end position="47"/>
    </location>
</feature>
<accession>Q0RLN2</accession>
<name>Q0RLN2_FRAAA</name>
<dbReference type="eggNOG" id="COG1403">
    <property type="taxonomic scope" value="Bacteria"/>
</dbReference>
<proteinExistence type="predicted"/>
<organism evidence="3 4">
    <name type="scientific">Frankia alni (strain DSM 45986 / CECT 9034 / ACN14a)</name>
    <dbReference type="NCBI Taxonomy" id="326424"/>
    <lineage>
        <taxon>Bacteria</taxon>
        <taxon>Bacillati</taxon>
        <taxon>Actinomycetota</taxon>
        <taxon>Actinomycetes</taxon>
        <taxon>Frankiales</taxon>
        <taxon>Frankiaceae</taxon>
        <taxon>Frankia</taxon>
    </lineage>
</organism>
<dbReference type="Gene3D" id="1.10.30.50">
    <property type="match status" value="1"/>
</dbReference>
<dbReference type="EMBL" id="CT573213">
    <property type="protein sequence ID" value="CAJ61572.1"/>
    <property type="molecule type" value="Genomic_DNA"/>
</dbReference>
<dbReference type="GO" id="GO:0008270">
    <property type="term" value="F:zinc ion binding"/>
    <property type="evidence" value="ECO:0007669"/>
    <property type="project" value="InterPro"/>
</dbReference>
<evidence type="ECO:0000256" key="1">
    <source>
        <dbReference type="SAM" id="MobiDB-lite"/>
    </source>
</evidence>
<dbReference type="HOGENOM" id="CLU_2381931_0_0_11"/>
<sequence>MARDRGCSFPGCDRPPTWCEAHHVIHWTHGGVTALHNLVLLCGHHHRQVHHDGWTIIFTDDGHPAYTPPWRIDPHQTPRRNPYTHPPDLLTSAT</sequence>
<dbReference type="GO" id="GO:0003676">
    <property type="term" value="F:nucleic acid binding"/>
    <property type="evidence" value="ECO:0007669"/>
    <property type="project" value="InterPro"/>
</dbReference>
<keyword evidence="4" id="KW-1185">Reference proteome</keyword>
<dbReference type="AlphaFoldDB" id="Q0RLN2"/>
<feature type="region of interest" description="Disordered" evidence="1">
    <location>
        <begin position="68"/>
        <end position="94"/>
    </location>
</feature>
<evidence type="ECO:0000259" key="2">
    <source>
        <dbReference type="SMART" id="SM00507"/>
    </source>
</evidence>
<dbReference type="GO" id="GO:0004519">
    <property type="term" value="F:endonuclease activity"/>
    <property type="evidence" value="ECO:0007669"/>
    <property type="project" value="InterPro"/>
</dbReference>
<protein>
    <recommendedName>
        <fullName evidence="2">HNH nuclease domain-containing protein</fullName>
    </recommendedName>
</protein>
<dbReference type="STRING" id="326424.FRAAL2928"/>
<dbReference type="Proteomes" id="UP000000657">
    <property type="component" value="Chromosome"/>
</dbReference>
<evidence type="ECO:0000313" key="3">
    <source>
        <dbReference type="EMBL" id="CAJ61572.1"/>
    </source>
</evidence>
<dbReference type="SMART" id="SM00507">
    <property type="entry name" value="HNHc"/>
    <property type="match status" value="1"/>
</dbReference>
<dbReference type="Pfam" id="PF01844">
    <property type="entry name" value="HNH"/>
    <property type="match status" value="1"/>
</dbReference>
<dbReference type="InterPro" id="IPR003615">
    <property type="entry name" value="HNH_nuc"/>
</dbReference>